<reference evidence="1 2" key="1">
    <citation type="journal article" date="2008" name="PLoS Genet.">
        <title>Complete genome sequence of the complex carbohydrate-degrading marine bacterium, Saccharophagus degradans strain 2-40 T.</title>
        <authorList>
            <person name="Weiner R.M."/>
            <person name="Taylor L.E.II."/>
            <person name="Henrissat B."/>
            <person name="Hauser L."/>
            <person name="Land M."/>
            <person name="Coutinho P.M."/>
            <person name="Rancurel C."/>
            <person name="Saunders E.H."/>
            <person name="Longmire A.G."/>
            <person name="Zhang H."/>
            <person name="Bayer E.A."/>
            <person name="Gilbert H.J."/>
            <person name="Larimer F."/>
            <person name="Zhulin I.B."/>
            <person name="Ekborg N.A."/>
            <person name="Lamed R."/>
            <person name="Richardson P.M."/>
            <person name="Borovok I."/>
            <person name="Hutcheson S."/>
        </authorList>
    </citation>
    <scope>NUCLEOTIDE SEQUENCE [LARGE SCALE GENOMIC DNA]</scope>
    <source>
        <strain evidence="2">2-40 / ATCC 43961 / DSM 17024</strain>
    </source>
</reference>
<dbReference type="STRING" id="203122.Sde_1348"/>
<dbReference type="Proteomes" id="UP000001947">
    <property type="component" value="Chromosome"/>
</dbReference>
<organism evidence="1 2">
    <name type="scientific">Saccharophagus degradans (strain 2-40 / ATCC 43961 / DSM 17024)</name>
    <dbReference type="NCBI Taxonomy" id="203122"/>
    <lineage>
        <taxon>Bacteria</taxon>
        <taxon>Pseudomonadati</taxon>
        <taxon>Pseudomonadota</taxon>
        <taxon>Gammaproteobacteria</taxon>
        <taxon>Cellvibrionales</taxon>
        <taxon>Cellvibrionaceae</taxon>
        <taxon>Saccharophagus</taxon>
    </lineage>
</organism>
<proteinExistence type="predicted"/>
<dbReference type="EMBL" id="CP000282">
    <property type="protein sequence ID" value="ABD80610.1"/>
    <property type="molecule type" value="Genomic_DNA"/>
</dbReference>
<accession>Q21L19</accession>
<protein>
    <submittedName>
        <fullName evidence="1">Uncharacterized protein</fullName>
    </submittedName>
</protein>
<evidence type="ECO:0000313" key="1">
    <source>
        <dbReference type="EMBL" id="ABD80610.1"/>
    </source>
</evidence>
<evidence type="ECO:0000313" key="2">
    <source>
        <dbReference type="Proteomes" id="UP000001947"/>
    </source>
</evidence>
<dbReference type="HOGENOM" id="CLU_1420530_0_0_6"/>
<dbReference type="AlphaFoldDB" id="Q21L19"/>
<sequence>MAVSLIYLSITLYIRIANETELVELRGAVVQQRLTNNTSFTELSVLNANAPDYELYREQGVIGEANKLNWIEHLDSVSKEIGIPSIQFTIENTRKVQEGETPFYHYEIPIYVTEMYLDLLLLHEGDLYLLLNEMASRANGLFSVEACELQRIGAKTSKALFEGLKGKCHLRWFNLEDITLAWQDVEASYVP</sequence>
<dbReference type="KEGG" id="sde:Sde_1348"/>
<gene>
    <name evidence="1" type="ordered locus">Sde_1348</name>
</gene>
<name>Q21L19_SACD2</name>
<dbReference type="eggNOG" id="ENOG5031DAY">
    <property type="taxonomic scope" value="Bacteria"/>
</dbReference>
<keyword evidence="2" id="KW-1185">Reference proteome</keyword>